<dbReference type="Proteomes" id="UP000019678">
    <property type="component" value="Unassembled WGS sequence"/>
</dbReference>
<accession>A0A017THH4</accession>
<keyword evidence="8" id="KW-1185">Reference proteome</keyword>
<dbReference type="CDD" id="cd00685">
    <property type="entry name" value="Trans_IPPS_HT"/>
    <property type="match status" value="1"/>
</dbReference>
<dbReference type="PANTHER" id="PTHR12001">
    <property type="entry name" value="GERANYLGERANYL PYROPHOSPHATE SYNTHASE"/>
    <property type="match status" value="1"/>
</dbReference>
<dbReference type="EMBL" id="ASRX01000002">
    <property type="protein sequence ID" value="EYF08699.1"/>
    <property type="molecule type" value="Genomic_DNA"/>
</dbReference>
<comment type="caution">
    <text evidence="7">The sequence shown here is derived from an EMBL/GenBank/DDBJ whole genome shotgun (WGS) entry which is preliminary data.</text>
</comment>
<dbReference type="GO" id="GO:0004659">
    <property type="term" value="F:prenyltransferase activity"/>
    <property type="evidence" value="ECO:0007669"/>
    <property type="project" value="InterPro"/>
</dbReference>
<dbReference type="PROSITE" id="PS00723">
    <property type="entry name" value="POLYPRENYL_SYNTHASE_1"/>
    <property type="match status" value="1"/>
</dbReference>
<sequence>MEVQRHLPEIERRMLQTVATTGLVREMIRYHLATGGKRVRALLPVWVCENLGGDGEAALDLGAGLELLHNATLVHDDLQDGDTHRRGHPTVWHRWGMPQAINAGNALIFEAFAHIARAPAAPRILEHVAAALVQVTEGQAMEFQLQLPPGHVEHLPPTLASWEVMARGKTGALLAACMRAGAAAAGADDEVLESAAAYGSDIGLLFQVQDDYLDLVGDKGRARRATDLMEGKLSFPIVWAHEHAAPADVALLRALLDRPREQRTWEMADAALGALRQCGALAATAAWLVAARKTTEEHPVADLVPGWAAQCLAPVAHALSMCP</sequence>
<name>A0A017THH4_9BACT</name>
<organism evidence="7 8">
    <name type="scientific">Chondromyces apiculatus DSM 436</name>
    <dbReference type="NCBI Taxonomy" id="1192034"/>
    <lineage>
        <taxon>Bacteria</taxon>
        <taxon>Pseudomonadati</taxon>
        <taxon>Myxococcota</taxon>
        <taxon>Polyangia</taxon>
        <taxon>Polyangiales</taxon>
        <taxon>Polyangiaceae</taxon>
        <taxon>Chondromyces</taxon>
    </lineage>
</organism>
<evidence type="ECO:0000256" key="4">
    <source>
        <dbReference type="ARBA" id="ARBA00022723"/>
    </source>
</evidence>
<dbReference type="SFLD" id="SFLDS00005">
    <property type="entry name" value="Isoprenoid_Synthase_Type_I"/>
    <property type="match status" value="1"/>
</dbReference>
<keyword evidence="5" id="KW-0460">Magnesium</keyword>
<evidence type="ECO:0000256" key="5">
    <source>
        <dbReference type="ARBA" id="ARBA00022842"/>
    </source>
</evidence>
<comment type="similarity">
    <text evidence="2 6">Belongs to the FPP/GGPP synthase family.</text>
</comment>
<dbReference type="STRING" id="1192034.CAP_2560"/>
<comment type="cofactor">
    <cofactor evidence="1">
        <name>Mg(2+)</name>
        <dbReference type="ChEBI" id="CHEBI:18420"/>
    </cofactor>
</comment>
<proteinExistence type="inferred from homology"/>
<gene>
    <name evidence="7" type="ORF">CAP_2560</name>
</gene>
<evidence type="ECO:0000313" key="8">
    <source>
        <dbReference type="Proteomes" id="UP000019678"/>
    </source>
</evidence>
<evidence type="ECO:0000313" key="7">
    <source>
        <dbReference type="EMBL" id="EYF08699.1"/>
    </source>
</evidence>
<dbReference type="SUPFAM" id="SSF48576">
    <property type="entry name" value="Terpenoid synthases"/>
    <property type="match status" value="1"/>
</dbReference>
<dbReference type="SFLD" id="SFLDG01017">
    <property type="entry name" value="Polyprenyl_Transferase_Like"/>
    <property type="match status" value="1"/>
</dbReference>
<evidence type="ECO:0000256" key="6">
    <source>
        <dbReference type="RuleBase" id="RU004466"/>
    </source>
</evidence>
<keyword evidence="3 6" id="KW-0808">Transferase</keyword>
<dbReference type="eggNOG" id="COG0142">
    <property type="taxonomic scope" value="Bacteria"/>
</dbReference>
<reference evidence="7 8" key="1">
    <citation type="submission" date="2013-05" db="EMBL/GenBank/DDBJ databases">
        <title>Genome assembly of Chondromyces apiculatus DSM 436.</title>
        <authorList>
            <person name="Sharma G."/>
            <person name="Khatri I."/>
            <person name="Kaur C."/>
            <person name="Mayilraj S."/>
            <person name="Subramanian S."/>
        </authorList>
    </citation>
    <scope>NUCLEOTIDE SEQUENCE [LARGE SCALE GENOMIC DNA]</scope>
    <source>
        <strain evidence="7 8">DSM 436</strain>
    </source>
</reference>
<dbReference type="GO" id="GO:0046872">
    <property type="term" value="F:metal ion binding"/>
    <property type="evidence" value="ECO:0007669"/>
    <property type="project" value="UniProtKB-KW"/>
</dbReference>
<dbReference type="InterPro" id="IPR000092">
    <property type="entry name" value="Polyprenyl_synt"/>
</dbReference>
<dbReference type="PANTHER" id="PTHR12001:SF85">
    <property type="entry name" value="SHORT CHAIN ISOPRENYL DIPHOSPHATE SYNTHASE"/>
    <property type="match status" value="1"/>
</dbReference>
<dbReference type="Pfam" id="PF00348">
    <property type="entry name" value="polyprenyl_synt"/>
    <property type="match status" value="1"/>
</dbReference>
<dbReference type="GO" id="GO:0008299">
    <property type="term" value="P:isoprenoid biosynthetic process"/>
    <property type="evidence" value="ECO:0007669"/>
    <property type="project" value="InterPro"/>
</dbReference>
<dbReference type="PROSITE" id="PS00444">
    <property type="entry name" value="POLYPRENYL_SYNTHASE_2"/>
    <property type="match status" value="1"/>
</dbReference>
<evidence type="ECO:0000256" key="1">
    <source>
        <dbReference type="ARBA" id="ARBA00001946"/>
    </source>
</evidence>
<protein>
    <submittedName>
        <fullName evidence="7">Isoprenyl diphosphate synthase/Farnesyl pyrophosphate synthetase</fullName>
    </submittedName>
</protein>
<evidence type="ECO:0000256" key="3">
    <source>
        <dbReference type="ARBA" id="ARBA00022679"/>
    </source>
</evidence>
<dbReference type="InterPro" id="IPR033749">
    <property type="entry name" value="Polyprenyl_synt_CS"/>
</dbReference>
<dbReference type="InterPro" id="IPR008949">
    <property type="entry name" value="Isoprenoid_synthase_dom_sf"/>
</dbReference>
<evidence type="ECO:0000256" key="2">
    <source>
        <dbReference type="ARBA" id="ARBA00006706"/>
    </source>
</evidence>
<dbReference type="Gene3D" id="1.10.600.10">
    <property type="entry name" value="Farnesyl Diphosphate Synthase"/>
    <property type="match status" value="1"/>
</dbReference>
<dbReference type="AlphaFoldDB" id="A0A017THH4"/>
<keyword evidence="4" id="KW-0479">Metal-binding</keyword>